<feature type="compositionally biased region" description="Polar residues" evidence="1">
    <location>
        <begin position="760"/>
        <end position="778"/>
    </location>
</feature>
<dbReference type="Proteomes" id="UP000280598">
    <property type="component" value="Unassembled WGS sequence"/>
</dbReference>
<feature type="compositionally biased region" description="Low complexity" evidence="1">
    <location>
        <begin position="2270"/>
        <end position="2279"/>
    </location>
</feature>
<feature type="compositionally biased region" description="Polar residues" evidence="1">
    <location>
        <begin position="2341"/>
        <end position="2358"/>
    </location>
</feature>
<feature type="compositionally biased region" description="Polar residues" evidence="1">
    <location>
        <begin position="2394"/>
        <end position="2421"/>
    </location>
</feature>
<feature type="compositionally biased region" description="Low complexity" evidence="1">
    <location>
        <begin position="2515"/>
        <end position="2526"/>
    </location>
</feature>
<feature type="region of interest" description="Disordered" evidence="1">
    <location>
        <begin position="905"/>
        <end position="1325"/>
    </location>
</feature>
<feature type="compositionally biased region" description="Basic and acidic residues" evidence="1">
    <location>
        <begin position="1728"/>
        <end position="1747"/>
    </location>
</feature>
<feature type="compositionally biased region" description="Pro residues" evidence="1">
    <location>
        <begin position="2447"/>
        <end position="2459"/>
    </location>
</feature>
<dbReference type="VEuPathDB" id="FungiDB:BTJ68_09455"/>
<organism evidence="2 3">
    <name type="scientific">Hortaea werneckii</name>
    <name type="common">Black yeast</name>
    <name type="synonym">Cladosporium werneckii</name>
    <dbReference type="NCBI Taxonomy" id="91943"/>
    <lineage>
        <taxon>Eukaryota</taxon>
        <taxon>Fungi</taxon>
        <taxon>Dikarya</taxon>
        <taxon>Ascomycota</taxon>
        <taxon>Pezizomycotina</taxon>
        <taxon>Dothideomycetes</taxon>
        <taxon>Dothideomycetidae</taxon>
        <taxon>Mycosphaerellales</taxon>
        <taxon>Teratosphaeriaceae</taxon>
        <taxon>Hortaea</taxon>
    </lineage>
</organism>
<feature type="compositionally biased region" description="Polar residues" evidence="1">
    <location>
        <begin position="950"/>
        <end position="971"/>
    </location>
</feature>
<feature type="compositionally biased region" description="Polar residues" evidence="1">
    <location>
        <begin position="1955"/>
        <end position="1965"/>
    </location>
</feature>
<feature type="region of interest" description="Disordered" evidence="1">
    <location>
        <begin position="1355"/>
        <end position="1933"/>
    </location>
</feature>
<comment type="caution">
    <text evidence="2">The sequence shown here is derived from an EMBL/GenBank/DDBJ whole genome shotgun (WGS) entry which is preliminary data.</text>
</comment>
<feature type="compositionally biased region" description="Low complexity" evidence="1">
    <location>
        <begin position="172"/>
        <end position="189"/>
    </location>
</feature>
<feature type="compositionally biased region" description="Basic and acidic residues" evidence="1">
    <location>
        <begin position="801"/>
        <end position="812"/>
    </location>
</feature>
<feature type="compositionally biased region" description="Acidic residues" evidence="1">
    <location>
        <begin position="30"/>
        <end position="48"/>
    </location>
</feature>
<feature type="compositionally biased region" description="Polar residues" evidence="1">
    <location>
        <begin position="868"/>
        <end position="877"/>
    </location>
</feature>
<feature type="compositionally biased region" description="Basic and acidic residues" evidence="1">
    <location>
        <begin position="1228"/>
        <end position="1243"/>
    </location>
</feature>
<proteinExistence type="predicted"/>
<dbReference type="EMBL" id="QWIS01000204">
    <property type="protein sequence ID" value="RMZ01743.1"/>
    <property type="molecule type" value="Genomic_DNA"/>
</dbReference>
<feature type="compositionally biased region" description="Polar residues" evidence="1">
    <location>
        <begin position="2098"/>
        <end position="2110"/>
    </location>
</feature>
<feature type="compositionally biased region" description="Low complexity" evidence="1">
    <location>
        <begin position="2133"/>
        <end position="2144"/>
    </location>
</feature>
<feature type="region of interest" description="Disordered" evidence="1">
    <location>
        <begin position="1"/>
        <end position="891"/>
    </location>
</feature>
<feature type="region of interest" description="Disordered" evidence="1">
    <location>
        <begin position="1945"/>
        <end position="2655"/>
    </location>
</feature>
<feature type="region of interest" description="Disordered" evidence="1">
    <location>
        <begin position="2669"/>
        <end position="2690"/>
    </location>
</feature>
<sequence length="2763" mass="292261">MAGNQPLSFKTVPGRNRTQKWSQAKTYNYDGDEWGGYDPYDEYGDYDEQAASASQTQPPKPQRQNSFDAGDERRNFSAGYVERSRGMSPTAASTTSTGGRRPSTDHAARAAALAAAGRSSHEYETRPRGRNFTNPEQVPPPLAMHSSPARSTGSGVSAQQALPPRKSSISNSAHSGSPAPSARAAPAAKPDTDKPLPFVRPSDIYKRVPEERERERANSMDSSRRSMDSNQREPSPAAISSPTSSSMGAGRRPSLDPVAESRESRLMEEPQTSSLPAVEERAASPEVAPQPEYKPLSSLHSGTGGTEESQRKKSTSPVLPPVSRISGFGSDFISGTSREPSQEPEAARAGQDQDHVQSTIPRVMQSPVEPTSQENAPAEASGASHDPEYAPESPDKDGGAAALQHQPSSGFRSVVNTAFDRRDDNSVPATPLSRDNSGSHYSRGTDGLSRSNTDSTAGISPIMSRVPSASTAQQRPSVIAEEPSTRTPTQSRPASGTHEVPRKPSPGHTRDFSHGSACSIVQPGYRRSLDPPSSGNSPARTPALEDTDSRRLSTPLAAEHVAETPDIPDQAAEMPEPHLAPAETPGSEVAPLPSPRIDTELPTRTRGRSGTDYSTREADLAHEVNASPEQGSYSPPVAEESRDQQALFLRTHFGNPSGSNSPALASPALPSPGHARPASPGKAGFGAMRAGTPGSTRGDQSGRESPAKGRVREIAENYNSLESSRRNSAISTKSSWSNFRNESQENLAPLQQKGTGGSQLGLNETRNESPGGTGQDNVSPGVEDGQERSTPALNVPGNDGAADRRTDAERPMSFRPHLPGEWVSFGPTPAGEEPPGGEGSHEGSSEPPRSSPSPRAPESPDEDATPDFTPTNQSRQVSSHDNKSSPAFNSVKGAGAALGASLMASSGMTSQARDFGSNEPASVDYPEMQPKVQTGEVSGFLKPQALRPSAQRSESTATDYSEMTEGGSTITEMPPSPPKKDIDDDGLVSDREPDHGTGGRPVSSYFAGAVPPLRTGRSREPSQEPAAKQSDASVEQPQSMPSMSPETGAEDMESDRLREEIERSLDSQEPEGARHENVMEDAERIQDALDAPDNERREEEGAPALPATEIDDAQARGVESQATSASRPGLLNQRFSWENRPEAPQTLTPPRPRAEQQRHYDIPPEMPYERPRSRQLHIVNNEDAEDESPAEETAKSFPVAAQEPDQAERGMTESLPVGAATDRAVSVKKSDEDLRGDAMKDVEPSPIADDDQHNDTVSENVDSRLPSYYQSDLAGEPSSLSTAPQPPEKDAATPTSPSAAQDKRQSTGRIPPFREILAIKSSPQRIQAYNDTRHTFADMDTGLTNWMSSMLTQHPEHASLSTDGSSQPPSALQQSAASRHKHSPSILKIPKLGGSGAQDSAAPSGSYASDTAPTPKTPGRDLDMDRVQQRGKDLMKNASVLGGKAQAGARGLFAKGKNRFGGKQRESGGGGGGGGDGGGGKARRPPVPSSSVNPPPPSAPTSSTPKLDLSLPIPSPAVPASLTAATAAAATTEELPPRPASKSPLPHPSQTISSTSPPAPQAKGFQNPFSRLRAEHRSRSKSAGRSLSRSHSLVLLTNPDLLSPLPPPPSAPGQQEEEEGFPTLVSGSVNPEFSAGVGGTPGSASQRVEAWNAPDAVLPSSASGAALTPKRTGTPSRLGVLPSPTAHTHAQAEEEEGVGKGRSAGHKASDSIDAQAVESVADPGVSADGREGDPSELNLPERERGVGDDDDVPQAETGAKGTEGDSVVPMPSQGVPAERLPLQDRRTSALATLPSQQRVWGSSRPASPATTPLGPGLRQQVVENESCPVESGLEETEPSQGADEQSGRSARDDPGTMSGYDGFAGDVPSGEMSRSGEPQGPGVHSADGAVQDDQRSAVSAEGSEIMRQRQQGLSVPEQSRRSSISSLGSPDTVVGQRASMIALQKVTVSPGPAETISQGGTQKTITDSDEPSSPKPATLAAVPVFNPAVPPPQQRSMSLHAPTTDHQRFMNRTYRGRVVPPGRAFSYTPLGRDASGAPVPETISAQYPEGGEQSGGFDPNGAGGQPLSTTPSQQHPVFRNSGIAPPPSGYEQMRASRSGATTPLTHSRQVSGDAGDRSSRRYSDFFRGPSRGPSPSAEAMMASAGDIVPPPPNPMDPQYGVEDPDALRENAQSPVPLRRPSDKQTKRRSSIWDSFKRTPSIASNKFIAQPPPAPSVVRSTTAPPAEVTSDASTPRPPQEGKGKVKMLTKSQRATSSTTPPETPKKKSRLSRLGSLLGRSNTSGNVNQKPNKLTKAAPPSQGQPRPYGYGPARAAKGYEDYEAMRRQQITDLQGRERGGSSLVPTMSSPYSQPAPQITIPSGPPPQGWYGPSEGPSPAGSSSRPPSQGWYGPSRSLPTTPLEQPGSQPASPQRHTPGSQYRSLHSERYQRGLQHASVPDAFQPTAPSYGPPQFPMGPPTIQPSTQVNASRSAWPQPQPQTQWRQTSPVPTYRPQVQRQDSAGSTGHPFPRQPTSPAPTSVTPVSFAPPAGPPPGRRPVQHQRMSSLDEELMAHTPARLYPDQQAASTSTPRRHGIESPQPSRVLSWSQSPPPPPSAQAQPQPYTIPTGPPPGALGAIRRPSRGGSPMVEKYYPMSYPPDPVAQPTPDPEPEPVGYYTPDQLVRARMLAHEQQLPPQSQSPGWGGGGGRQQVRSCEMRPVYGVGGQQGSGEYFPLSSSSSSAHDYASYQAPVVQEQRAYAPAAGQFAPQQVGYGVSARQGRYYAQ</sequence>
<feature type="compositionally biased region" description="Low complexity" evidence="1">
    <location>
        <begin position="2670"/>
        <end position="2679"/>
    </location>
</feature>
<gene>
    <name evidence="2" type="ORF">D0860_07504</name>
</gene>
<feature type="compositionally biased region" description="Polar residues" evidence="1">
    <location>
        <begin position="1397"/>
        <end position="1414"/>
    </location>
</feature>
<feature type="compositionally biased region" description="Low complexity" evidence="1">
    <location>
        <begin position="1365"/>
        <end position="1377"/>
    </location>
</feature>
<feature type="compositionally biased region" description="Basic and acidic residues" evidence="1">
    <location>
        <begin position="1845"/>
        <end position="1854"/>
    </location>
</feature>
<feature type="compositionally biased region" description="Polar residues" evidence="1">
    <location>
        <begin position="1030"/>
        <end position="1045"/>
    </location>
</feature>
<feature type="compositionally biased region" description="Basic and acidic residues" evidence="1">
    <location>
        <begin position="978"/>
        <end position="997"/>
    </location>
</feature>
<feature type="compositionally biased region" description="Polar residues" evidence="1">
    <location>
        <begin position="717"/>
        <end position="746"/>
    </location>
</feature>
<feature type="compositionally biased region" description="Polar residues" evidence="1">
    <location>
        <begin position="405"/>
        <end position="416"/>
    </location>
</feature>
<feature type="compositionally biased region" description="Basic and acidic residues" evidence="1">
    <location>
        <begin position="700"/>
        <end position="715"/>
    </location>
</feature>
<feature type="compositionally biased region" description="Basic and acidic residues" evidence="1">
    <location>
        <begin position="1418"/>
        <end position="1435"/>
    </location>
</feature>
<feature type="compositionally biased region" description="Low complexity" evidence="1">
    <location>
        <begin position="234"/>
        <end position="246"/>
    </location>
</feature>
<feature type="compositionally biased region" description="Gly residues" evidence="1">
    <location>
        <begin position="1467"/>
        <end position="1480"/>
    </location>
</feature>
<feature type="compositionally biased region" description="Polar residues" evidence="1">
    <location>
        <begin position="485"/>
        <end position="494"/>
    </location>
</feature>
<feature type="compositionally biased region" description="Polar residues" evidence="1">
    <location>
        <begin position="148"/>
        <end position="160"/>
    </location>
</feature>
<feature type="compositionally biased region" description="Low complexity" evidence="1">
    <location>
        <begin position="1585"/>
        <end position="1603"/>
    </location>
</feature>
<feature type="compositionally biased region" description="Basic and acidic residues" evidence="1">
    <location>
        <begin position="259"/>
        <end position="268"/>
    </location>
</feature>
<evidence type="ECO:0000313" key="3">
    <source>
        <dbReference type="Proteomes" id="UP000280598"/>
    </source>
</evidence>
<feature type="compositionally biased region" description="Pro residues" evidence="1">
    <location>
        <begin position="2634"/>
        <end position="2646"/>
    </location>
</feature>
<feature type="compositionally biased region" description="Polar residues" evidence="1">
    <location>
        <begin position="2492"/>
        <end position="2502"/>
    </location>
</feature>
<feature type="compositionally biased region" description="Basic and acidic residues" evidence="1">
    <location>
        <begin position="1054"/>
        <end position="1100"/>
    </location>
</feature>
<feature type="compositionally biased region" description="Polar residues" evidence="1">
    <location>
        <begin position="51"/>
        <end position="67"/>
    </location>
</feature>
<name>A0A3M7GL66_HORWE</name>
<feature type="compositionally biased region" description="Basic and acidic residues" evidence="1">
    <location>
        <begin position="2114"/>
        <end position="2124"/>
    </location>
</feature>
<evidence type="ECO:0000256" key="1">
    <source>
        <dbReference type="SAM" id="MobiDB-lite"/>
    </source>
</evidence>
<feature type="compositionally biased region" description="Low complexity" evidence="1">
    <location>
        <begin position="1914"/>
        <end position="1929"/>
    </location>
</feature>
<feature type="compositionally biased region" description="Basic and acidic residues" evidence="1">
    <location>
        <begin position="1152"/>
        <end position="1172"/>
    </location>
</feature>
<reference evidence="2 3" key="1">
    <citation type="journal article" date="2018" name="BMC Genomics">
        <title>Genomic evidence for intraspecific hybridization in a clonal and extremely halotolerant yeast.</title>
        <authorList>
            <person name="Gostincar C."/>
            <person name="Stajich J.E."/>
            <person name="Zupancic J."/>
            <person name="Zalar P."/>
            <person name="Gunde-Cimerman N."/>
        </authorList>
    </citation>
    <scope>NUCLEOTIDE SEQUENCE [LARGE SCALE GENOMIC DNA]</scope>
    <source>
        <strain evidence="2 3">EXF-562</strain>
    </source>
</reference>
<feature type="compositionally biased region" description="Low complexity" evidence="1">
    <location>
        <begin position="655"/>
        <end position="673"/>
    </location>
</feature>
<feature type="compositionally biased region" description="Basic and acidic residues" evidence="1">
    <location>
        <begin position="385"/>
        <end position="398"/>
    </location>
</feature>
<feature type="compositionally biased region" description="Polar residues" evidence="1">
    <location>
        <begin position="2066"/>
        <end position="2075"/>
    </location>
</feature>
<feature type="compositionally biased region" description="Low complexity" evidence="1">
    <location>
        <begin position="2477"/>
        <end position="2486"/>
    </location>
</feature>
<accession>A0A3M7GL66</accession>
<feature type="compositionally biased region" description="Polar residues" evidence="1">
    <location>
        <begin position="2460"/>
        <end position="2471"/>
    </location>
</feature>
<evidence type="ECO:0008006" key="4">
    <source>
        <dbReference type="Google" id="ProtNLM"/>
    </source>
</evidence>
<feature type="compositionally biased region" description="Pro residues" evidence="1">
    <location>
        <begin position="1485"/>
        <end position="1499"/>
    </location>
</feature>
<feature type="compositionally biased region" description="Low complexity" evidence="1">
    <location>
        <begin position="1518"/>
        <end position="1534"/>
    </location>
</feature>
<feature type="compositionally biased region" description="Low complexity" evidence="1">
    <location>
        <begin position="2595"/>
        <end position="2605"/>
    </location>
</feature>
<protein>
    <recommendedName>
        <fullName evidence="4">SWI-SNF chromatin-remodeling complex protein</fullName>
    </recommendedName>
</protein>
<feature type="compositionally biased region" description="Basic and acidic residues" evidence="1">
    <location>
        <begin position="2315"/>
        <end position="2324"/>
    </location>
</feature>
<feature type="compositionally biased region" description="Basic and acidic residues" evidence="1">
    <location>
        <begin position="203"/>
        <end position="231"/>
    </location>
</feature>
<feature type="compositionally biased region" description="Polar residues" evidence="1">
    <location>
        <begin position="467"/>
        <end position="476"/>
    </location>
</feature>
<evidence type="ECO:0000313" key="2">
    <source>
        <dbReference type="EMBL" id="RMZ01743.1"/>
    </source>
</evidence>
<feature type="compositionally biased region" description="Polar residues" evidence="1">
    <location>
        <begin position="2280"/>
        <end position="2290"/>
    </location>
</feature>
<feature type="compositionally biased region" description="Polar residues" evidence="1">
    <location>
        <begin position="1789"/>
        <end position="1810"/>
    </location>
</feature>
<feature type="compositionally biased region" description="Low complexity" evidence="1">
    <location>
        <begin position="2369"/>
        <end position="2387"/>
    </location>
</feature>
<feature type="compositionally biased region" description="Polar residues" evidence="1">
    <location>
        <begin position="433"/>
        <end position="458"/>
    </location>
</feature>
<feature type="compositionally biased region" description="Low complexity" evidence="1">
    <location>
        <begin position="90"/>
        <end position="101"/>
    </location>
</feature>